<dbReference type="RefSeq" id="WP_343884313.1">
    <property type="nucleotide sequence ID" value="NZ_BAAAKI010000001.1"/>
</dbReference>
<feature type="chain" id="PRO_5047540577" evidence="1">
    <location>
        <begin position="32"/>
        <end position="436"/>
    </location>
</feature>
<dbReference type="InterPro" id="IPR050490">
    <property type="entry name" value="Bact_solute-bd_prot1"/>
</dbReference>
<dbReference type="EMBL" id="JBHSUA010000015">
    <property type="protein sequence ID" value="MFC6396700.1"/>
    <property type="molecule type" value="Genomic_DNA"/>
</dbReference>
<accession>A0ABW1X2E9</accession>
<keyword evidence="1" id="KW-0732">Signal</keyword>
<gene>
    <name evidence="2" type="ORF">ACFP57_06830</name>
</gene>
<dbReference type="Proteomes" id="UP001596266">
    <property type="component" value="Unassembled WGS sequence"/>
</dbReference>
<evidence type="ECO:0000256" key="1">
    <source>
        <dbReference type="SAM" id="SignalP"/>
    </source>
</evidence>
<dbReference type="SUPFAM" id="SSF53850">
    <property type="entry name" value="Periplasmic binding protein-like II"/>
    <property type="match status" value="1"/>
</dbReference>
<feature type="signal peptide" evidence="1">
    <location>
        <begin position="1"/>
        <end position="31"/>
    </location>
</feature>
<reference evidence="3" key="1">
    <citation type="journal article" date="2019" name="Int. J. Syst. Evol. Microbiol.">
        <title>The Global Catalogue of Microorganisms (GCM) 10K type strain sequencing project: providing services to taxonomists for standard genome sequencing and annotation.</title>
        <authorList>
            <consortium name="The Broad Institute Genomics Platform"/>
            <consortium name="The Broad Institute Genome Sequencing Center for Infectious Disease"/>
            <person name="Wu L."/>
            <person name="Ma J."/>
        </authorList>
    </citation>
    <scope>NUCLEOTIDE SEQUENCE [LARGE SCALE GENOMIC DNA]</scope>
    <source>
        <strain evidence="3">CGMCC 1.15277</strain>
    </source>
</reference>
<name>A0ABW1X2E9_9ACTN</name>
<organism evidence="2 3">
    <name type="scientific">Luteococcus sanguinis</name>
    <dbReference type="NCBI Taxonomy" id="174038"/>
    <lineage>
        <taxon>Bacteria</taxon>
        <taxon>Bacillati</taxon>
        <taxon>Actinomycetota</taxon>
        <taxon>Actinomycetes</taxon>
        <taxon>Propionibacteriales</taxon>
        <taxon>Propionibacteriaceae</taxon>
        <taxon>Luteococcus</taxon>
    </lineage>
</organism>
<dbReference type="PROSITE" id="PS51257">
    <property type="entry name" value="PROKAR_LIPOPROTEIN"/>
    <property type="match status" value="1"/>
</dbReference>
<dbReference type="Pfam" id="PF13416">
    <property type="entry name" value="SBP_bac_8"/>
    <property type="match status" value="1"/>
</dbReference>
<dbReference type="PANTHER" id="PTHR43649">
    <property type="entry name" value="ARABINOSE-BINDING PROTEIN-RELATED"/>
    <property type="match status" value="1"/>
</dbReference>
<dbReference type="InterPro" id="IPR006059">
    <property type="entry name" value="SBP"/>
</dbReference>
<evidence type="ECO:0000313" key="3">
    <source>
        <dbReference type="Proteomes" id="UP001596266"/>
    </source>
</evidence>
<sequence length="436" mass="47060">MRTGKWFQTAAVAVTIGAVVAGCSSSSSDNAASSAAPSASSTEKITLTVATFNEFGYDNLYAEYMKLHPNITVKAKKAATSQEARDNMNTRLAAGSGLSDIEAAEVDWMPEMMQNSDKFMDLTSDDVTGRWLEWKTKAATTADGKLIGYGTDIGPEAVCYRSDLFAKAGLPTDRDEVAKLLTGDWNTYFNVGKQFVSKVPNVGWYDSANAVYVAKLNQMENPYSSSAEEEAIIPLDENTQIKALYDEVITQSVDNKLGAGLSQWSADWTKSFQTGKFATMLCPGWMLGVVEGNAAGVKGWDIANVFPGGGGNWGGSYLTVPEQGKHKAEARELAAWLTAPEQQIKAFKLKGTFPSQVEALKSTEVTENTNKFFNDAPVGKILADRAAAVTVTPFKGPNYFAVDQAIQDGITRVATDKSTEREASWKKAVEEVKSIG</sequence>
<protein>
    <submittedName>
        <fullName evidence="2">Extracellular solute-binding protein</fullName>
    </submittedName>
</protein>
<comment type="caution">
    <text evidence="2">The sequence shown here is derived from an EMBL/GenBank/DDBJ whole genome shotgun (WGS) entry which is preliminary data.</text>
</comment>
<proteinExistence type="predicted"/>
<keyword evidence="3" id="KW-1185">Reference proteome</keyword>
<evidence type="ECO:0000313" key="2">
    <source>
        <dbReference type="EMBL" id="MFC6396700.1"/>
    </source>
</evidence>
<dbReference type="Gene3D" id="3.40.190.10">
    <property type="entry name" value="Periplasmic binding protein-like II"/>
    <property type="match status" value="1"/>
</dbReference>
<dbReference type="PANTHER" id="PTHR43649:SF32">
    <property type="entry name" value="SUGAR BINDING SECRETED PROTEIN"/>
    <property type="match status" value="1"/>
</dbReference>